<dbReference type="GeneID" id="95355677"/>
<proteinExistence type="predicted"/>
<evidence type="ECO:0000259" key="2">
    <source>
        <dbReference type="Pfam" id="PF13185"/>
    </source>
</evidence>
<protein>
    <recommendedName>
        <fullName evidence="2">GAF domain-containing protein</fullName>
    </recommendedName>
</protein>
<organism evidence="3 4">
    <name type="scientific">Kitasatospora indigofera</name>
    <dbReference type="NCBI Taxonomy" id="67307"/>
    <lineage>
        <taxon>Bacteria</taxon>
        <taxon>Bacillati</taxon>
        <taxon>Actinomycetota</taxon>
        <taxon>Actinomycetes</taxon>
        <taxon>Kitasatosporales</taxon>
        <taxon>Streptomycetaceae</taxon>
        <taxon>Kitasatospora</taxon>
    </lineage>
</organism>
<dbReference type="Proteomes" id="UP000617734">
    <property type="component" value="Unassembled WGS sequence"/>
</dbReference>
<name>A0A919G590_9ACTN</name>
<keyword evidence="1" id="KW-0812">Transmembrane</keyword>
<dbReference type="EMBL" id="BNBO01000036">
    <property type="protein sequence ID" value="GHH78111.1"/>
    <property type="molecule type" value="Genomic_DNA"/>
</dbReference>
<feature type="domain" description="GAF" evidence="2">
    <location>
        <begin position="151"/>
        <end position="270"/>
    </location>
</feature>
<evidence type="ECO:0000313" key="3">
    <source>
        <dbReference type="EMBL" id="GHH78111.1"/>
    </source>
</evidence>
<evidence type="ECO:0000256" key="1">
    <source>
        <dbReference type="SAM" id="Phobius"/>
    </source>
</evidence>
<keyword evidence="4" id="KW-1185">Reference proteome</keyword>
<accession>A0A919G590</accession>
<feature type="transmembrane region" description="Helical" evidence="1">
    <location>
        <begin position="42"/>
        <end position="63"/>
    </location>
</feature>
<dbReference type="InterPro" id="IPR029016">
    <property type="entry name" value="GAF-like_dom_sf"/>
</dbReference>
<dbReference type="RefSeq" id="WP_190213437.1">
    <property type="nucleotide sequence ID" value="NZ_BNBO01000036.1"/>
</dbReference>
<gene>
    <name evidence="3" type="ORF">GCM10018781_53120</name>
</gene>
<dbReference type="InterPro" id="IPR003018">
    <property type="entry name" value="GAF"/>
</dbReference>
<dbReference type="Gene3D" id="3.30.450.40">
    <property type="match status" value="1"/>
</dbReference>
<sequence>MDWFRRYWLKLLLLVGSSLLASGVFVASIWAGDHEVKNHEKYLWTGAVLAVAVVLVAASETALNEREKEHARREAGRLAGALALSYHSTLAPLATALGKLAEEHAEAYAATGAPVPAGLAGTRAAESAVILRSVLVGASVLTTEPDPGTHLPTARCAFYRLTDRGRHEFTLVDWAGAPPGPRPVIDGAAGSHFLHDILDNGAQYHVGQVTGLVSKVDQFSAKYRSVIAVPVVAGGKKIGVLAVDAPGGTDLTVVHVDLMKSLAGLLGATLALAG</sequence>
<dbReference type="Pfam" id="PF13185">
    <property type="entry name" value="GAF_2"/>
    <property type="match status" value="1"/>
</dbReference>
<keyword evidence="1" id="KW-1133">Transmembrane helix</keyword>
<keyword evidence="1" id="KW-0472">Membrane</keyword>
<dbReference type="AlphaFoldDB" id="A0A919G590"/>
<evidence type="ECO:0000313" key="4">
    <source>
        <dbReference type="Proteomes" id="UP000617734"/>
    </source>
</evidence>
<reference evidence="3" key="2">
    <citation type="submission" date="2020-09" db="EMBL/GenBank/DDBJ databases">
        <authorList>
            <person name="Sun Q."/>
            <person name="Ohkuma M."/>
        </authorList>
    </citation>
    <scope>NUCLEOTIDE SEQUENCE</scope>
    <source>
        <strain evidence="3">JCM 4646</strain>
    </source>
</reference>
<reference evidence="3" key="1">
    <citation type="journal article" date="2014" name="Int. J. Syst. Evol. Microbiol.">
        <title>Complete genome sequence of Corynebacterium casei LMG S-19264T (=DSM 44701T), isolated from a smear-ripened cheese.</title>
        <authorList>
            <consortium name="US DOE Joint Genome Institute (JGI-PGF)"/>
            <person name="Walter F."/>
            <person name="Albersmeier A."/>
            <person name="Kalinowski J."/>
            <person name="Ruckert C."/>
        </authorList>
    </citation>
    <scope>NUCLEOTIDE SEQUENCE</scope>
    <source>
        <strain evidence="3">JCM 4646</strain>
    </source>
</reference>
<dbReference type="SUPFAM" id="SSF55781">
    <property type="entry name" value="GAF domain-like"/>
    <property type="match status" value="1"/>
</dbReference>
<comment type="caution">
    <text evidence="3">The sequence shown here is derived from an EMBL/GenBank/DDBJ whole genome shotgun (WGS) entry which is preliminary data.</text>
</comment>